<comment type="caution">
    <text evidence="2">The sequence shown here is derived from an EMBL/GenBank/DDBJ whole genome shotgun (WGS) entry which is preliminary data.</text>
</comment>
<gene>
    <name evidence="2" type="ORF">FHW36_103493</name>
</gene>
<organism evidence="2 3">
    <name type="scientific">Chitinophaga polysaccharea</name>
    <dbReference type="NCBI Taxonomy" id="1293035"/>
    <lineage>
        <taxon>Bacteria</taxon>
        <taxon>Pseudomonadati</taxon>
        <taxon>Bacteroidota</taxon>
        <taxon>Chitinophagia</taxon>
        <taxon>Chitinophagales</taxon>
        <taxon>Chitinophagaceae</taxon>
        <taxon>Chitinophaga</taxon>
    </lineage>
</organism>
<reference evidence="2 3" key="1">
    <citation type="submission" date="2019-06" db="EMBL/GenBank/DDBJ databases">
        <title>Sorghum-associated microbial communities from plants grown in Nebraska, USA.</title>
        <authorList>
            <person name="Schachtman D."/>
        </authorList>
    </citation>
    <scope>NUCLEOTIDE SEQUENCE [LARGE SCALE GENOMIC DNA]</scope>
    <source>
        <strain evidence="2 3">1209</strain>
    </source>
</reference>
<dbReference type="InterPro" id="IPR043744">
    <property type="entry name" value="DUF5689"/>
</dbReference>
<keyword evidence="3" id="KW-1185">Reference proteome</keyword>
<protein>
    <recommendedName>
        <fullName evidence="1">DUF5689 domain-containing protein</fullName>
    </recommendedName>
</protein>
<proteinExistence type="predicted"/>
<feature type="domain" description="DUF5689" evidence="1">
    <location>
        <begin position="61"/>
        <end position="250"/>
    </location>
</feature>
<dbReference type="EMBL" id="VIWO01000003">
    <property type="protein sequence ID" value="TWF41689.1"/>
    <property type="molecule type" value="Genomic_DNA"/>
</dbReference>
<evidence type="ECO:0000313" key="2">
    <source>
        <dbReference type="EMBL" id="TWF41689.1"/>
    </source>
</evidence>
<name>A0A561PU93_9BACT</name>
<accession>A0A561PU93</accession>
<dbReference type="Pfam" id="PF18942">
    <property type="entry name" value="DUF5689"/>
    <property type="match status" value="1"/>
</dbReference>
<dbReference type="OrthoDB" id="1111074at2"/>
<dbReference type="AlphaFoldDB" id="A0A561PU93"/>
<dbReference type="PROSITE" id="PS51257">
    <property type="entry name" value="PROKAR_LIPOPROTEIN"/>
    <property type="match status" value="1"/>
</dbReference>
<evidence type="ECO:0000259" key="1">
    <source>
        <dbReference type="Pfam" id="PF18942"/>
    </source>
</evidence>
<dbReference type="RefSeq" id="WP_145669915.1">
    <property type="nucleotide sequence ID" value="NZ_VIWO01000003.1"/>
</dbReference>
<sequence length="426" mass="45649">MKYIRFSATLLLAGMAFTGCLKKDIDYAHGTPSPVAAVEVLRNTFKGTAFQLTTDHLMGAGRINGVVISDTSSGNLAAGNLVIQDQGRGILRGITIALGASTAVNYSVGDSVTINIIGATLSNATGTLQLSGISPDKITLLKRKAKVTVKSISLSELAANFPNYEGTLVKVNADFKNLPSPTDTYAGDKQLFDGLNASIVLHTLESAAFAKDKLPASATFTGIPVYYNASGNFTDSNTVKQLRLRTAKDVSNASGPLYAGYPEDFESPDATEKGSYAAKAINLKTGLWLLDQAILGTTKDRDRFNPTGKQCIRMQQNLDKPGYVQMNFDLPNGASKVTLSYGAYYTDASCSWLLEYSTNQGANWLPASDTIRDASATAKTATFLMNIKGPVRFRINKLGLGTTDNLHIFNGRLSIEDIAIFKALNY</sequence>
<evidence type="ECO:0000313" key="3">
    <source>
        <dbReference type="Proteomes" id="UP000320811"/>
    </source>
</evidence>
<dbReference type="Proteomes" id="UP000320811">
    <property type="component" value="Unassembled WGS sequence"/>
</dbReference>